<evidence type="ECO:0000256" key="1">
    <source>
        <dbReference type="SAM" id="SignalP"/>
    </source>
</evidence>
<protein>
    <submittedName>
        <fullName evidence="2">Uncharacterized protein</fullName>
    </submittedName>
</protein>
<reference evidence="3" key="1">
    <citation type="submission" date="2011-01" db="EMBL/GenBank/DDBJ databases">
        <title>Complete sequence of chromosome of Acidobacterium sp. MP5ACTX9.</title>
        <authorList>
            <consortium name="US DOE Joint Genome Institute"/>
            <person name="Lucas S."/>
            <person name="Copeland A."/>
            <person name="Lapidus A."/>
            <person name="Cheng J.-F."/>
            <person name="Goodwin L."/>
            <person name="Pitluck S."/>
            <person name="Teshima H."/>
            <person name="Detter J.C."/>
            <person name="Han C."/>
            <person name="Tapia R."/>
            <person name="Land M."/>
            <person name="Hauser L."/>
            <person name="Kyrpides N."/>
            <person name="Ivanova N."/>
            <person name="Ovchinnikova G."/>
            <person name="Pagani I."/>
            <person name="Rawat S.R."/>
            <person name="Mannisto M."/>
            <person name="Haggblom M.M."/>
            <person name="Woyke T."/>
        </authorList>
    </citation>
    <scope>NUCLEOTIDE SEQUENCE [LARGE SCALE GENOMIC DNA]</scope>
    <source>
        <strain evidence="3">MP5ACTX9</strain>
    </source>
</reference>
<dbReference type="RefSeq" id="WP_013578844.1">
    <property type="nucleotide sequence ID" value="NC_015064.1"/>
</dbReference>
<feature type="signal peptide" evidence="1">
    <location>
        <begin position="1"/>
        <end position="32"/>
    </location>
</feature>
<dbReference type="AlphaFoldDB" id="E8WXX7"/>
<sequence length="107" mass="11671">MKITNVKAMVAKVMTVGLLAGAVVMAAPAAQAQVRVGIGIGVRGPVYGGPAYGGPVYAAPVYGRGYGYGYGYGYPGYYGRREVIVRHDDWRRGRDFDRDRHYGYYGR</sequence>
<dbReference type="Proteomes" id="UP000000343">
    <property type="component" value="Chromosome"/>
</dbReference>
<dbReference type="STRING" id="1198114.AciX9_0444"/>
<dbReference type="KEGG" id="acm:AciX9_0444"/>
<keyword evidence="1" id="KW-0732">Signal</keyword>
<gene>
    <name evidence="2" type="ordered locus">AciX9_0444</name>
</gene>
<evidence type="ECO:0000313" key="3">
    <source>
        <dbReference type="Proteomes" id="UP000000343"/>
    </source>
</evidence>
<dbReference type="HOGENOM" id="CLU_2206318_0_0_0"/>
<evidence type="ECO:0000313" key="2">
    <source>
        <dbReference type="EMBL" id="ADW67516.1"/>
    </source>
</evidence>
<feature type="chain" id="PRO_5003230055" evidence="1">
    <location>
        <begin position="33"/>
        <end position="107"/>
    </location>
</feature>
<name>E8WXX7_GRATM</name>
<dbReference type="EMBL" id="CP002480">
    <property type="protein sequence ID" value="ADW67516.1"/>
    <property type="molecule type" value="Genomic_DNA"/>
</dbReference>
<dbReference type="PaxDb" id="1198114-AciX9_0444"/>
<organism evidence="3">
    <name type="scientific">Granulicella tundricola (strain ATCC BAA-1859 / DSM 23138 / MP5ACTX9)</name>
    <dbReference type="NCBI Taxonomy" id="1198114"/>
    <lineage>
        <taxon>Bacteria</taxon>
        <taxon>Pseudomonadati</taxon>
        <taxon>Acidobacteriota</taxon>
        <taxon>Terriglobia</taxon>
        <taxon>Terriglobales</taxon>
        <taxon>Acidobacteriaceae</taxon>
        <taxon>Granulicella</taxon>
    </lineage>
</organism>
<keyword evidence="3" id="KW-1185">Reference proteome</keyword>
<proteinExistence type="predicted"/>
<accession>E8WXX7</accession>